<evidence type="ECO:0000256" key="1">
    <source>
        <dbReference type="ARBA" id="ARBA00022729"/>
    </source>
</evidence>
<evidence type="ECO:0000256" key="2">
    <source>
        <dbReference type="SAM" id="Phobius"/>
    </source>
</evidence>
<protein>
    <recommendedName>
        <fullName evidence="3">YSIRK Gram-positive signal peptide domain-containing protein</fullName>
    </recommendedName>
</protein>
<dbReference type="NCBIfam" id="TIGR01168">
    <property type="entry name" value="YSIRK_signal"/>
    <property type="match status" value="1"/>
</dbReference>
<keyword evidence="2" id="KW-0472">Membrane</keyword>
<accession>A0A317GLS5</accession>
<dbReference type="AlphaFoldDB" id="A0A317GLS5"/>
<dbReference type="RefSeq" id="WP_134906571.1">
    <property type="nucleotide sequence ID" value="NZ_JAJAOX010000112.1"/>
</dbReference>
<name>A0A317GLS5_LIMRT</name>
<dbReference type="InterPro" id="IPR005877">
    <property type="entry name" value="YSIRK_signal_dom"/>
</dbReference>
<dbReference type="Pfam" id="PF04650">
    <property type="entry name" value="YSIRK_signal"/>
    <property type="match status" value="1"/>
</dbReference>
<dbReference type="Proteomes" id="UP000245866">
    <property type="component" value="Unassembled WGS sequence"/>
</dbReference>
<evidence type="ECO:0000313" key="4">
    <source>
        <dbReference type="EMBL" id="PWT49582.1"/>
    </source>
</evidence>
<sequence length="45" mass="5151">MLSKNNNRELQRKIDDRQDRFTLRKLSIGVASVLLGSFIMGTQLS</sequence>
<gene>
    <name evidence="4" type="ORF">DKZ23_00420</name>
</gene>
<organism evidence="4 5">
    <name type="scientific">Limosilactobacillus reuteri</name>
    <name type="common">Lactobacillus reuteri</name>
    <dbReference type="NCBI Taxonomy" id="1598"/>
    <lineage>
        <taxon>Bacteria</taxon>
        <taxon>Bacillati</taxon>
        <taxon>Bacillota</taxon>
        <taxon>Bacilli</taxon>
        <taxon>Lactobacillales</taxon>
        <taxon>Lactobacillaceae</taxon>
        <taxon>Limosilactobacillus</taxon>
    </lineage>
</organism>
<keyword evidence="2" id="KW-0812">Transmembrane</keyword>
<keyword evidence="2" id="KW-1133">Transmembrane helix</keyword>
<evidence type="ECO:0000313" key="5">
    <source>
        <dbReference type="Proteomes" id="UP000245866"/>
    </source>
</evidence>
<feature type="transmembrane region" description="Helical" evidence="2">
    <location>
        <begin position="21"/>
        <end position="40"/>
    </location>
</feature>
<evidence type="ECO:0000259" key="3">
    <source>
        <dbReference type="Pfam" id="PF04650"/>
    </source>
</evidence>
<comment type="caution">
    <text evidence="4">The sequence shown here is derived from an EMBL/GenBank/DDBJ whole genome shotgun (WGS) entry which is preliminary data.</text>
</comment>
<feature type="domain" description="YSIRK Gram-positive signal peptide" evidence="3">
    <location>
        <begin position="16"/>
        <end position="41"/>
    </location>
</feature>
<dbReference type="EMBL" id="QGHS01000002">
    <property type="protein sequence ID" value="PWT49582.1"/>
    <property type="molecule type" value="Genomic_DNA"/>
</dbReference>
<reference evidence="4 5" key="1">
    <citation type="journal article" date="2018" name="Front. Microbiol.">
        <title>Comparative Genomics of the Herbivore Gut Symbiont Lactobacillus reuteri Reveals Genetic Diversity and Lifestyle Adaptation.</title>
        <authorList>
            <person name="Zhao J."/>
        </authorList>
    </citation>
    <scope>NUCLEOTIDE SEQUENCE [LARGE SCALE GENOMIC DNA]</scope>
    <source>
        <strain evidence="4 5">LR12</strain>
    </source>
</reference>
<proteinExistence type="predicted"/>
<keyword evidence="1" id="KW-0732">Signal</keyword>